<evidence type="ECO:0000256" key="6">
    <source>
        <dbReference type="ARBA" id="ARBA00013106"/>
    </source>
</evidence>
<feature type="binding site" evidence="14">
    <location>
        <position position="151"/>
    </location>
    <ligand>
        <name>Mg(2+)</name>
        <dbReference type="ChEBI" id="CHEBI:18420"/>
        <label>1</label>
        <note>catalytic</note>
    </ligand>
</feature>
<gene>
    <name evidence="16" type="ORF">Zmor_007270</name>
</gene>
<keyword evidence="12 15" id="KW-0472">Membrane</keyword>
<dbReference type="GO" id="GO:0052834">
    <property type="term" value="F:inositol monophosphate phosphatase activity"/>
    <property type="evidence" value="ECO:0007669"/>
    <property type="project" value="UniProtKB-EC"/>
</dbReference>
<dbReference type="AlphaFoldDB" id="A0AA38IX17"/>
<dbReference type="PANTHER" id="PTHR43028:SF4">
    <property type="entry name" value="INOSITOL MONOPHOSPHATASE 3"/>
    <property type="match status" value="1"/>
</dbReference>
<name>A0AA38IX17_9CUCU</name>
<evidence type="ECO:0000256" key="15">
    <source>
        <dbReference type="SAM" id="Phobius"/>
    </source>
</evidence>
<keyword evidence="11 15" id="KW-1133">Transmembrane helix</keyword>
<evidence type="ECO:0000256" key="14">
    <source>
        <dbReference type="PIRSR" id="PIRSR600760-2"/>
    </source>
</evidence>
<evidence type="ECO:0000256" key="2">
    <source>
        <dbReference type="ARBA" id="ARBA00001946"/>
    </source>
</evidence>
<evidence type="ECO:0000256" key="5">
    <source>
        <dbReference type="ARBA" id="ARBA00009759"/>
    </source>
</evidence>
<evidence type="ECO:0000256" key="10">
    <source>
        <dbReference type="ARBA" id="ARBA00022842"/>
    </source>
</evidence>
<dbReference type="InterPro" id="IPR050725">
    <property type="entry name" value="CysQ/Inositol_MonoPase"/>
</dbReference>
<evidence type="ECO:0000256" key="11">
    <source>
        <dbReference type="ARBA" id="ARBA00022989"/>
    </source>
</evidence>
<comment type="cofactor">
    <cofactor evidence="2 14">
        <name>Mg(2+)</name>
        <dbReference type="ChEBI" id="CHEBI:18420"/>
    </cofactor>
</comment>
<dbReference type="GO" id="GO:0008254">
    <property type="term" value="F:3'-nucleotidase activity"/>
    <property type="evidence" value="ECO:0007669"/>
    <property type="project" value="TreeGrafter"/>
</dbReference>
<feature type="binding site" evidence="14">
    <location>
        <position position="153"/>
    </location>
    <ligand>
        <name>Mg(2+)</name>
        <dbReference type="ChEBI" id="CHEBI:18420"/>
        <label>1</label>
        <note>catalytic</note>
    </ligand>
</feature>
<dbReference type="Gene3D" id="3.30.540.10">
    <property type="entry name" value="Fructose-1,6-Bisphosphatase, subunit A, domain 1"/>
    <property type="match status" value="1"/>
</dbReference>
<dbReference type="Gene3D" id="3.40.190.80">
    <property type="match status" value="1"/>
</dbReference>
<accession>A0AA38IX17</accession>
<dbReference type="GO" id="GO:0005737">
    <property type="term" value="C:cytoplasm"/>
    <property type="evidence" value="ECO:0007669"/>
    <property type="project" value="UniProtKB-ARBA"/>
</dbReference>
<feature type="transmembrane region" description="Helical" evidence="15">
    <location>
        <begin position="12"/>
        <end position="30"/>
    </location>
</feature>
<evidence type="ECO:0000256" key="7">
    <source>
        <dbReference type="ARBA" id="ARBA00022692"/>
    </source>
</evidence>
<comment type="subcellular location">
    <subcellularLocation>
        <location evidence="3">Membrane</location>
        <topology evidence="3">Single-pass membrane protein</topology>
    </subcellularLocation>
</comment>
<keyword evidence="10 14" id="KW-0460">Magnesium</keyword>
<feature type="binding site" evidence="14">
    <location>
        <position position="154"/>
    </location>
    <ligand>
        <name>Mg(2+)</name>
        <dbReference type="ChEBI" id="CHEBI:18420"/>
        <label>1</label>
        <note>catalytic</note>
    </ligand>
</feature>
<comment type="caution">
    <text evidence="16">The sequence shown here is derived from an EMBL/GenBank/DDBJ whole genome shotgun (WGS) entry which is preliminary data.</text>
</comment>
<keyword evidence="7 15" id="KW-0812">Transmembrane</keyword>
<evidence type="ECO:0000256" key="9">
    <source>
        <dbReference type="ARBA" id="ARBA00022801"/>
    </source>
</evidence>
<feature type="binding site" evidence="14">
    <location>
        <position position="274"/>
    </location>
    <ligand>
        <name>Mg(2+)</name>
        <dbReference type="ChEBI" id="CHEBI:18420"/>
        <label>1</label>
        <note>catalytic</note>
    </ligand>
</feature>
<keyword evidence="8 14" id="KW-0479">Metal-binding</keyword>
<comment type="catalytic activity">
    <reaction evidence="1">
        <text>a myo-inositol phosphate + H2O = myo-inositol + phosphate</text>
        <dbReference type="Rhea" id="RHEA:24056"/>
        <dbReference type="ChEBI" id="CHEBI:15377"/>
        <dbReference type="ChEBI" id="CHEBI:17268"/>
        <dbReference type="ChEBI" id="CHEBI:43474"/>
        <dbReference type="ChEBI" id="CHEBI:84139"/>
        <dbReference type="EC" id="3.1.3.25"/>
    </reaction>
</comment>
<sequence>MNLGGVIRLNKTGVCVLFGALVILFVYMLTSNSNRNAASSVKINLKNLLKVAINAAENGGKEVVSNKDNLKIETKGLTKEGMQDSVTTADYLSHCAIMKTLKHAYPTLNVISEEKKAECDEDQKVDFLEVEVPTALDDSWMDIKDVAVWIDPLDATYEYTGKLYQYVTTMVCVAVKGQPVIGVIHKPFLESPSRTFWAWVDTAKSSNLEYVKPERDTLKIIVSMSHSGEIKKILNKNFKQFELISAAGAGYKSLEVAMGNADAYVHITAIKKWDICAGNAIINAMKGKMTTKYDELIDYKDETNVQNEKGLVATVVNHDLFIGNL</sequence>
<keyword evidence="9" id="KW-0378">Hydrolase</keyword>
<dbReference type="GO" id="GO:0012505">
    <property type="term" value="C:endomembrane system"/>
    <property type="evidence" value="ECO:0007669"/>
    <property type="project" value="TreeGrafter"/>
</dbReference>
<dbReference type="FunFam" id="3.30.540.10:FF:000012">
    <property type="entry name" value="Blast:Putative inositol monophosphatase 3"/>
    <property type="match status" value="1"/>
</dbReference>
<evidence type="ECO:0000313" key="16">
    <source>
        <dbReference type="EMBL" id="KAJ3662956.1"/>
    </source>
</evidence>
<dbReference type="Proteomes" id="UP001168821">
    <property type="component" value="Unassembled WGS sequence"/>
</dbReference>
<evidence type="ECO:0000256" key="4">
    <source>
        <dbReference type="ARBA" id="ARBA00005152"/>
    </source>
</evidence>
<evidence type="ECO:0000256" key="3">
    <source>
        <dbReference type="ARBA" id="ARBA00004167"/>
    </source>
</evidence>
<feature type="binding site" evidence="14">
    <location>
        <position position="113"/>
    </location>
    <ligand>
        <name>Mg(2+)</name>
        <dbReference type="ChEBI" id="CHEBI:18420"/>
        <label>1</label>
        <note>catalytic</note>
    </ligand>
</feature>
<evidence type="ECO:0000256" key="8">
    <source>
        <dbReference type="ARBA" id="ARBA00022723"/>
    </source>
</evidence>
<dbReference type="SUPFAM" id="SSF56655">
    <property type="entry name" value="Carbohydrate phosphatase"/>
    <property type="match status" value="1"/>
</dbReference>
<dbReference type="EMBL" id="JALNTZ010000002">
    <property type="protein sequence ID" value="KAJ3662956.1"/>
    <property type="molecule type" value="Genomic_DNA"/>
</dbReference>
<organism evidence="16 17">
    <name type="scientific">Zophobas morio</name>
    <dbReference type="NCBI Taxonomy" id="2755281"/>
    <lineage>
        <taxon>Eukaryota</taxon>
        <taxon>Metazoa</taxon>
        <taxon>Ecdysozoa</taxon>
        <taxon>Arthropoda</taxon>
        <taxon>Hexapoda</taxon>
        <taxon>Insecta</taxon>
        <taxon>Pterygota</taxon>
        <taxon>Neoptera</taxon>
        <taxon>Endopterygota</taxon>
        <taxon>Coleoptera</taxon>
        <taxon>Polyphaga</taxon>
        <taxon>Cucujiformia</taxon>
        <taxon>Tenebrionidae</taxon>
        <taxon>Zophobas</taxon>
    </lineage>
</organism>
<evidence type="ECO:0000256" key="12">
    <source>
        <dbReference type="ARBA" id="ARBA00023136"/>
    </source>
</evidence>
<reference evidence="16" key="1">
    <citation type="journal article" date="2023" name="G3 (Bethesda)">
        <title>Whole genome assemblies of Zophobas morio and Tenebrio molitor.</title>
        <authorList>
            <person name="Kaur S."/>
            <person name="Stinson S.A."/>
            <person name="diCenzo G.C."/>
        </authorList>
    </citation>
    <scope>NUCLEOTIDE SEQUENCE</scope>
    <source>
        <strain evidence="16">QUZm001</strain>
    </source>
</reference>
<evidence type="ECO:0000256" key="1">
    <source>
        <dbReference type="ARBA" id="ARBA00001033"/>
    </source>
</evidence>
<dbReference type="InterPro" id="IPR000760">
    <property type="entry name" value="Inositol_monophosphatase-like"/>
</dbReference>
<evidence type="ECO:0000256" key="13">
    <source>
        <dbReference type="ARBA" id="ARBA00042119"/>
    </source>
</evidence>
<comment type="pathway">
    <text evidence="4">Polyol metabolism; myo-inositol biosynthesis; myo-inositol from D-glucose 6-phosphate: step 2/2.</text>
</comment>
<dbReference type="GO" id="GO:0046872">
    <property type="term" value="F:metal ion binding"/>
    <property type="evidence" value="ECO:0007669"/>
    <property type="project" value="UniProtKB-KW"/>
</dbReference>
<evidence type="ECO:0000313" key="17">
    <source>
        <dbReference type="Proteomes" id="UP001168821"/>
    </source>
</evidence>
<keyword evidence="17" id="KW-1185">Reference proteome</keyword>
<proteinExistence type="inferred from homology"/>
<dbReference type="PANTHER" id="PTHR43028">
    <property type="entry name" value="3'(2'),5'-BISPHOSPHATE NUCLEOTIDASE 1"/>
    <property type="match status" value="1"/>
</dbReference>
<dbReference type="Pfam" id="PF00459">
    <property type="entry name" value="Inositol_P"/>
    <property type="match status" value="1"/>
</dbReference>
<comment type="similarity">
    <text evidence="5">Belongs to the inositol monophosphatase superfamily.</text>
</comment>
<protein>
    <recommendedName>
        <fullName evidence="6">inositol-phosphate phosphatase</fullName>
        <ecNumber evidence="6">3.1.3.25</ecNumber>
    </recommendedName>
    <alternativeName>
        <fullName evidence="13">Myo-inositol monophosphatase A3</fullName>
    </alternativeName>
</protein>
<dbReference type="GO" id="GO:0016020">
    <property type="term" value="C:membrane"/>
    <property type="evidence" value="ECO:0007669"/>
    <property type="project" value="UniProtKB-SubCell"/>
</dbReference>
<dbReference type="EC" id="3.1.3.25" evidence="6"/>